<dbReference type="PROSITE" id="PS00745">
    <property type="entry name" value="RF_PROK_I"/>
    <property type="match status" value="1"/>
</dbReference>
<dbReference type="Pfam" id="PF00472">
    <property type="entry name" value="RF-1"/>
    <property type="match status" value="1"/>
</dbReference>
<proteinExistence type="inferred from homology"/>
<sequence length="336" mass="37914">MEQLSVASDFWDDPAEANKTFQKLSRLRDVVQGFRKFQKDLSDIEDLLAMLKEDPNAEIEREVSQMAAKYLKEFDAYELQTLISGEHDARNSIVEISAGAGGTEACDWASMLFRIYERWCQRRGFKLEILNETPGDVTGYRNIGFTVSGLNSFGYLKSENGVHRLVRISPYDANARRHTSFARVEVSPEFDESEVQINPDDLKVDTLRAGGAGGQHVNKTESAVRITHLPTGITVVCQNERSQHKNRAHAMTVLLARLKALEQAITEQQIREIKGEASPAEWGRQIRSYVLQPYTLVKDHRTGYETGNVQAVLDGDIDGFIEAFLRQRPVEGTHIE</sequence>
<dbReference type="GO" id="GO:0005737">
    <property type="term" value="C:cytoplasm"/>
    <property type="evidence" value="ECO:0007669"/>
    <property type="project" value="UniProtKB-SubCell"/>
</dbReference>
<dbReference type="EMBL" id="AP021858">
    <property type="protein sequence ID" value="BBO22609.1"/>
    <property type="molecule type" value="Genomic_DNA"/>
</dbReference>
<keyword evidence="5" id="KW-0963">Cytoplasm</keyword>
<reference evidence="8" key="1">
    <citation type="journal article" name="DNA Res.">
        <title>The physiological potential of anammox bacteria as revealed by their core genome structure.</title>
        <authorList>
            <person name="Okubo T."/>
            <person name="Toyoda A."/>
            <person name="Fukuhara K."/>
            <person name="Uchiyama I."/>
            <person name="Harigaya Y."/>
            <person name="Kuroiwa M."/>
            <person name="Suzuki T."/>
            <person name="Murakami Y."/>
            <person name="Suwa Y."/>
            <person name="Takami H."/>
        </authorList>
    </citation>
    <scope>NUCLEOTIDE SEQUENCE</scope>
    <source>
        <strain evidence="8">317325-2</strain>
    </source>
</reference>
<evidence type="ECO:0000256" key="1">
    <source>
        <dbReference type="ARBA" id="ARBA00002613"/>
    </source>
</evidence>
<dbReference type="FunFam" id="3.30.160.20:FF:000004">
    <property type="entry name" value="Peptide chain release factor 1"/>
    <property type="match status" value="1"/>
</dbReference>
<dbReference type="InterPro" id="IPR004374">
    <property type="entry name" value="PrfB"/>
</dbReference>
<dbReference type="Gene3D" id="3.30.160.20">
    <property type="match status" value="1"/>
</dbReference>
<dbReference type="Pfam" id="PF03462">
    <property type="entry name" value="PCRF"/>
    <property type="match status" value="1"/>
</dbReference>
<name>A0A809R514_9BACT</name>
<evidence type="ECO:0000256" key="5">
    <source>
        <dbReference type="HAMAP-Rule" id="MF_00094"/>
    </source>
</evidence>
<dbReference type="SUPFAM" id="SSF75620">
    <property type="entry name" value="Release factor"/>
    <property type="match status" value="1"/>
</dbReference>
<dbReference type="GO" id="GO:0016149">
    <property type="term" value="F:translation release factor activity, codon specific"/>
    <property type="evidence" value="ECO:0007669"/>
    <property type="project" value="UniProtKB-UniRule"/>
</dbReference>
<dbReference type="PANTHER" id="PTHR43116:SF3">
    <property type="entry name" value="CLASS I PEPTIDE CHAIN RELEASE FACTOR"/>
    <property type="match status" value="1"/>
</dbReference>
<organism evidence="8 9">
    <name type="scientific">Candidatus Nitrosymbiomonas proteolyticus</name>
    <dbReference type="NCBI Taxonomy" id="2608984"/>
    <lineage>
        <taxon>Bacteria</taxon>
        <taxon>Bacillati</taxon>
        <taxon>Armatimonadota</taxon>
        <taxon>Armatimonadota incertae sedis</taxon>
        <taxon>Candidatus Nitrosymbiomonas</taxon>
    </lineage>
</organism>
<dbReference type="KEGG" id="npy:NPRO_02040"/>
<dbReference type="PANTHER" id="PTHR43116">
    <property type="entry name" value="PEPTIDE CHAIN RELEASE FACTOR 2"/>
    <property type="match status" value="1"/>
</dbReference>
<dbReference type="InterPro" id="IPR045853">
    <property type="entry name" value="Pep_chain_release_fac_I_sf"/>
</dbReference>
<evidence type="ECO:0000259" key="7">
    <source>
        <dbReference type="PROSITE" id="PS00745"/>
    </source>
</evidence>
<comment type="function">
    <text evidence="1 5">Peptide chain release factor 2 directs the termination of translation in response to the peptide chain termination codons UGA and UAA.</text>
</comment>
<comment type="PTM">
    <text evidence="5">Methylated by PrmC. Methylation increases the termination efficiency of RF2.</text>
</comment>
<gene>
    <name evidence="5" type="primary">prfB</name>
    <name evidence="8" type="ORF">NPRO_02040</name>
</gene>
<dbReference type="AlphaFoldDB" id="A0A809R514"/>
<feature type="modified residue" description="N5-methylglutamine" evidence="5">
    <location>
        <position position="215"/>
    </location>
</feature>
<evidence type="ECO:0000313" key="9">
    <source>
        <dbReference type="Proteomes" id="UP000662873"/>
    </source>
</evidence>
<keyword evidence="4 5" id="KW-0648">Protein biosynthesis</keyword>
<comment type="subcellular location">
    <subcellularLocation>
        <location evidence="5">Cytoplasm</location>
    </subcellularLocation>
</comment>
<dbReference type="InterPro" id="IPR005139">
    <property type="entry name" value="PCRF"/>
</dbReference>
<protein>
    <recommendedName>
        <fullName evidence="5 6">Peptide chain release factor 2</fullName>
        <shortName evidence="5">RF-2</shortName>
    </recommendedName>
</protein>
<dbReference type="InterPro" id="IPR000352">
    <property type="entry name" value="Pep_chain_release_fac_I"/>
</dbReference>
<dbReference type="Gene3D" id="3.30.70.1660">
    <property type="match status" value="1"/>
</dbReference>
<dbReference type="HAMAP" id="MF_00094">
    <property type="entry name" value="Rel_fac_2"/>
    <property type="match status" value="1"/>
</dbReference>
<evidence type="ECO:0000256" key="6">
    <source>
        <dbReference type="NCBIfam" id="TIGR00020"/>
    </source>
</evidence>
<dbReference type="Proteomes" id="UP000662873">
    <property type="component" value="Chromosome"/>
</dbReference>
<evidence type="ECO:0000256" key="4">
    <source>
        <dbReference type="ARBA" id="ARBA00022917"/>
    </source>
</evidence>
<evidence type="ECO:0000256" key="2">
    <source>
        <dbReference type="ARBA" id="ARBA00010835"/>
    </source>
</evidence>
<accession>A0A809R514</accession>
<evidence type="ECO:0000256" key="3">
    <source>
        <dbReference type="ARBA" id="ARBA00022481"/>
    </source>
</evidence>
<keyword evidence="3 5" id="KW-0488">Methylation</keyword>
<evidence type="ECO:0000313" key="8">
    <source>
        <dbReference type="EMBL" id="BBO22609.1"/>
    </source>
</evidence>
<dbReference type="Gene3D" id="1.20.58.410">
    <property type="entry name" value="Release factor"/>
    <property type="match status" value="1"/>
</dbReference>
<dbReference type="NCBIfam" id="TIGR00020">
    <property type="entry name" value="prfB"/>
    <property type="match status" value="1"/>
</dbReference>
<dbReference type="SMART" id="SM00937">
    <property type="entry name" value="PCRF"/>
    <property type="match status" value="1"/>
</dbReference>
<feature type="domain" description="Prokaryotic-type class I peptide chain release factors" evidence="7">
    <location>
        <begin position="208"/>
        <end position="224"/>
    </location>
</feature>
<comment type="similarity">
    <text evidence="2 5">Belongs to the prokaryotic/mitochondrial release factor family.</text>
</comment>